<gene>
    <name evidence="2" type="ORF">P153DRAFT_335387</name>
</gene>
<dbReference type="EMBL" id="ML977501">
    <property type="protein sequence ID" value="KAF2132449.1"/>
    <property type="molecule type" value="Genomic_DNA"/>
</dbReference>
<name>A0A6A6AKH1_9PLEO</name>
<dbReference type="SUPFAM" id="SSF52540">
    <property type="entry name" value="P-loop containing nucleoside triphosphate hydrolases"/>
    <property type="match status" value="1"/>
</dbReference>
<reference evidence="2" key="1">
    <citation type="journal article" date="2020" name="Stud. Mycol.">
        <title>101 Dothideomycetes genomes: a test case for predicting lifestyles and emergence of pathogens.</title>
        <authorList>
            <person name="Haridas S."/>
            <person name="Albert R."/>
            <person name="Binder M."/>
            <person name="Bloem J."/>
            <person name="Labutti K."/>
            <person name="Salamov A."/>
            <person name="Andreopoulos B."/>
            <person name="Baker S."/>
            <person name="Barry K."/>
            <person name="Bills G."/>
            <person name="Bluhm B."/>
            <person name="Cannon C."/>
            <person name="Castanera R."/>
            <person name="Culley D."/>
            <person name="Daum C."/>
            <person name="Ezra D."/>
            <person name="Gonzalez J."/>
            <person name="Henrissat B."/>
            <person name="Kuo A."/>
            <person name="Liang C."/>
            <person name="Lipzen A."/>
            <person name="Lutzoni F."/>
            <person name="Magnuson J."/>
            <person name="Mondo S."/>
            <person name="Nolan M."/>
            <person name="Ohm R."/>
            <person name="Pangilinan J."/>
            <person name="Park H.-J."/>
            <person name="Ramirez L."/>
            <person name="Alfaro M."/>
            <person name="Sun H."/>
            <person name="Tritt A."/>
            <person name="Yoshinaga Y."/>
            <person name="Zwiers L.-H."/>
            <person name="Turgeon B."/>
            <person name="Goodwin S."/>
            <person name="Spatafora J."/>
            <person name="Crous P."/>
            <person name="Grigoriev I."/>
        </authorList>
    </citation>
    <scope>NUCLEOTIDE SEQUENCE</scope>
    <source>
        <strain evidence="2">CBS 119687</strain>
    </source>
</reference>
<dbReference type="OrthoDB" id="20872at2759"/>
<keyword evidence="3" id="KW-1185">Reference proteome</keyword>
<proteinExistence type="predicted"/>
<dbReference type="InterPro" id="IPR011990">
    <property type="entry name" value="TPR-like_helical_dom_sf"/>
</dbReference>
<feature type="domain" description="DUF7779" evidence="1">
    <location>
        <begin position="322"/>
        <end position="428"/>
    </location>
</feature>
<dbReference type="InterPro" id="IPR056681">
    <property type="entry name" value="DUF7779"/>
</dbReference>
<evidence type="ECO:0000313" key="2">
    <source>
        <dbReference type="EMBL" id="KAF2132449.1"/>
    </source>
</evidence>
<protein>
    <recommendedName>
        <fullName evidence="1">DUF7779 domain-containing protein</fullName>
    </recommendedName>
</protein>
<dbReference type="Pfam" id="PF25000">
    <property type="entry name" value="DUF7779"/>
    <property type="match status" value="1"/>
</dbReference>
<accession>A0A6A6AKH1</accession>
<sequence>MASASTFGHRNAGFQAGIVNGPVNTTFQLSPERPETPPHPTILISFPRDVDFVERESILDQVHEKCAVSGERTALIGLGGVGKSQLAIEYAYRTHKRSPETWVFWVYASNAARFEESFRDIAECAKIAGRHDPQKDVLKLVHNWLRHCKERWLVILDNVDDVGSLLDVRANDTGQQAGGSGSTSNSLLRHIPHSEHGSVLVTSRNKEAALKVVEQRNIVTVGPFDKAQAQALLEKKLGVQGHDRDIAELAAALEYMPLAIVQAASYISQRAPLCSAREYLEKFQNSDREGTGLLDYEGGQLRRDRDAKNSIFIAWQISFEHIQRTRPSAAELLSLMSFFDRQGIPETLIRSRGVKRISTKQRLRYLFHLDKSHRKSQDDCKAIASDSDSFEEDVMTLRNFCFISVEANMHTFEMHRLVQRATRKWLEANSKIEQWKQQFIKILCAEFPKNGHYENWPTCQALYAHVKSAADLRPETKSSLLDWAELLYRAASYANGKKNIADAEALALKSLEVHTQILGQEHKHTLCSMNAVGLAYNLRVDHLETLRSMSNLAATYSGQGRWDAAEELEVQVLEARRKKPGTDHPDTLINMNNLASTWKSQGRDAEAICLMRECVQLKQQVLGADHPDFMNSSTFLARWEADRDRAISVP</sequence>
<dbReference type="Gene3D" id="3.40.50.300">
    <property type="entry name" value="P-loop containing nucleotide triphosphate hydrolases"/>
    <property type="match status" value="1"/>
</dbReference>
<dbReference type="Proteomes" id="UP000799771">
    <property type="component" value="Unassembled WGS sequence"/>
</dbReference>
<organism evidence="2 3">
    <name type="scientific">Dothidotthia symphoricarpi CBS 119687</name>
    <dbReference type="NCBI Taxonomy" id="1392245"/>
    <lineage>
        <taxon>Eukaryota</taxon>
        <taxon>Fungi</taxon>
        <taxon>Dikarya</taxon>
        <taxon>Ascomycota</taxon>
        <taxon>Pezizomycotina</taxon>
        <taxon>Dothideomycetes</taxon>
        <taxon>Pleosporomycetidae</taxon>
        <taxon>Pleosporales</taxon>
        <taxon>Dothidotthiaceae</taxon>
        <taxon>Dothidotthia</taxon>
    </lineage>
</organism>
<dbReference type="InterPro" id="IPR053137">
    <property type="entry name" value="NLR-like"/>
</dbReference>
<dbReference type="GeneID" id="54406084"/>
<dbReference type="SUPFAM" id="SSF48452">
    <property type="entry name" value="TPR-like"/>
    <property type="match status" value="1"/>
</dbReference>
<evidence type="ECO:0000313" key="3">
    <source>
        <dbReference type="Proteomes" id="UP000799771"/>
    </source>
</evidence>
<dbReference type="InterPro" id="IPR027417">
    <property type="entry name" value="P-loop_NTPase"/>
</dbReference>
<dbReference type="PANTHER" id="PTHR46082">
    <property type="entry name" value="ATP/GTP-BINDING PROTEIN-RELATED"/>
    <property type="match status" value="1"/>
</dbReference>
<evidence type="ECO:0000259" key="1">
    <source>
        <dbReference type="Pfam" id="PF25000"/>
    </source>
</evidence>
<dbReference type="Gene3D" id="1.25.40.10">
    <property type="entry name" value="Tetratricopeptide repeat domain"/>
    <property type="match status" value="1"/>
</dbReference>
<dbReference type="PANTHER" id="PTHR46082:SF11">
    <property type="entry name" value="AAA+ ATPASE DOMAIN-CONTAINING PROTEIN-RELATED"/>
    <property type="match status" value="1"/>
</dbReference>
<dbReference type="AlphaFoldDB" id="A0A6A6AKH1"/>
<dbReference type="RefSeq" id="XP_033526836.1">
    <property type="nucleotide sequence ID" value="XM_033665652.1"/>
</dbReference>
<dbReference type="Pfam" id="PF13424">
    <property type="entry name" value="TPR_12"/>
    <property type="match status" value="1"/>
</dbReference>